<sequence length="367" mass="40886">MKWKVSDAWTVVSTERYNNTKGVGEREMKALECFEKEEEEESQFPISQVEGITVADHPMPSTFSSSPQCYGSIELTNDEEKALCLPPKFAVNDRVDLTSCEAQIEKGLAKLRWSMIRRADSGPDEGDGEKEKVWPFDLETKTVDLHYLRPTDLPFNNRVCLPDALEDDKEIDMQHLKGKLTDKSGRFAVDTLGNYRVACQPHVENDPTVTEELHEKAQAEANAHSVLWVRILNACEGVGGQARIKSNMLFYTGGVWKEEESVCLNTEEMLADFKRLNDSHISEDIIVGSADVKALYPSLDITFTVEKVCEVFHTSGVQVVGINAEELGLYLVLNRTETELTDVGLLPGSAREARPGEAGHPPSQVVP</sequence>
<evidence type="ECO:0000313" key="2">
    <source>
        <dbReference type="EMBL" id="KAJ7360018.1"/>
    </source>
</evidence>
<keyword evidence="3" id="KW-1185">Reference proteome</keyword>
<accession>A0A9W9YN42</accession>
<reference evidence="2" key="1">
    <citation type="submission" date="2023-01" db="EMBL/GenBank/DDBJ databases">
        <title>Genome assembly of the deep-sea coral Lophelia pertusa.</title>
        <authorList>
            <person name="Herrera S."/>
            <person name="Cordes E."/>
        </authorList>
    </citation>
    <scope>NUCLEOTIDE SEQUENCE</scope>
    <source>
        <strain evidence="2">USNM1676648</strain>
        <tissue evidence="2">Polyp</tissue>
    </source>
</reference>
<gene>
    <name evidence="2" type="ORF">OS493_019106</name>
</gene>
<dbReference type="OrthoDB" id="6782675at2759"/>
<evidence type="ECO:0000256" key="1">
    <source>
        <dbReference type="SAM" id="MobiDB-lite"/>
    </source>
</evidence>
<comment type="caution">
    <text evidence="2">The sequence shown here is derived from an EMBL/GenBank/DDBJ whole genome shotgun (WGS) entry which is preliminary data.</text>
</comment>
<protein>
    <submittedName>
        <fullName evidence="2">Uncharacterized protein</fullName>
    </submittedName>
</protein>
<proteinExistence type="predicted"/>
<feature type="region of interest" description="Disordered" evidence="1">
    <location>
        <begin position="348"/>
        <end position="367"/>
    </location>
</feature>
<organism evidence="2 3">
    <name type="scientific">Desmophyllum pertusum</name>
    <dbReference type="NCBI Taxonomy" id="174260"/>
    <lineage>
        <taxon>Eukaryota</taxon>
        <taxon>Metazoa</taxon>
        <taxon>Cnidaria</taxon>
        <taxon>Anthozoa</taxon>
        <taxon>Hexacorallia</taxon>
        <taxon>Scleractinia</taxon>
        <taxon>Caryophylliina</taxon>
        <taxon>Caryophylliidae</taxon>
        <taxon>Desmophyllum</taxon>
    </lineage>
</organism>
<dbReference type="AlphaFoldDB" id="A0A9W9YN42"/>
<evidence type="ECO:0000313" key="3">
    <source>
        <dbReference type="Proteomes" id="UP001163046"/>
    </source>
</evidence>
<dbReference type="Proteomes" id="UP001163046">
    <property type="component" value="Unassembled WGS sequence"/>
</dbReference>
<dbReference type="EMBL" id="MU827312">
    <property type="protein sequence ID" value="KAJ7360018.1"/>
    <property type="molecule type" value="Genomic_DNA"/>
</dbReference>
<name>A0A9W9YN42_9CNID</name>